<dbReference type="InterPro" id="IPR032675">
    <property type="entry name" value="LRR_dom_sf"/>
</dbReference>
<name>A0A0P7X4K1_SCLFO</name>
<sequence length="382" mass="42469">MAHNQLCDVDHLLQPFSDLQELSLSHNWLVNFPKGLPPSLRSLQLQENRITYLTAGGLRQLGNLTRLDLEGNRIRFIQPGAFLGLRKLQILGLKENRLVGFPISLPASLIRLDLSANCISSLDLTSLAPLVNLQVLKVNSNCLKSVPESAFDGLSRLRSVELADNLWVCECNILYLYKWLLNGRLGLATDLVCASPAHLASRLLLTLSVLAICPWALKPNNKVLLDSTTMSSGALRHHTAQTTVKDTLAGFHSTTESPFNASFKQTTEVLKEVKSVENDRGDIQKDTLGAHLLSRRFTLEELTYEECLMLNSRPAPTLILNGSRPHKDSKCTENSTSTYTTGDVTFSRPATPSRSTNMEPTTPFWMDQWLCPNSTRDSERSD</sequence>
<keyword evidence="1" id="KW-0433">Leucine-rich repeat</keyword>
<feature type="domain" description="LRRCT" evidence="5">
    <location>
        <begin position="165"/>
        <end position="214"/>
    </location>
</feature>
<dbReference type="AlphaFoldDB" id="A0A0P7X4K1"/>
<evidence type="ECO:0000313" key="6">
    <source>
        <dbReference type="EMBL" id="KPP68932.1"/>
    </source>
</evidence>
<protein>
    <submittedName>
        <fullName evidence="6">Leucine-rich repeat transmembrane protein FLRT3-like</fullName>
    </submittedName>
</protein>
<dbReference type="Proteomes" id="UP000034805">
    <property type="component" value="Unassembled WGS sequence"/>
</dbReference>
<dbReference type="InterPro" id="IPR051071">
    <property type="entry name" value="LRR-bact_E3_ubiq_ligases"/>
</dbReference>
<evidence type="ECO:0000256" key="1">
    <source>
        <dbReference type="ARBA" id="ARBA00022614"/>
    </source>
</evidence>
<feature type="compositionally biased region" description="Polar residues" evidence="4">
    <location>
        <begin position="332"/>
        <end position="360"/>
    </location>
</feature>
<keyword evidence="2" id="KW-0732">Signal</keyword>
<dbReference type="SUPFAM" id="SSF52058">
    <property type="entry name" value="L domain-like"/>
    <property type="match status" value="1"/>
</dbReference>
<dbReference type="Pfam" id="PF13855">
    <property type="entry name" value="LRR_8"/>
    <property type="match status" value="2"/>
</dbReference>
<proteinExistence type="predicted"/>
<reference evidence="6 7" key="1">
    <citation type="submission" date="2015-08" db="EMBL/GenBank/DDBJ databases">
        <title>The genome of the Asian arowana (Scleropages formosus).</title>
        <authorList>
            <person name="Tan M.H."/>
            <person name="Gan H.M."/>
            <person name="Croft L.J."/>
            <person name="Austin C.M."/>
        </authorList>
    </citation>
    <scope>NUCLEOTIDE SEQUENCE [LARGE SCALE GENOMIC DNA]</scope>
    <source>
        <strain evidence="6">Aro1</strain>
    </source>
</reference>
<dbReference type="InterPro" id="IPR003591">
    <property type="entry name" value="Leu-rich_rpt_typical-subtyp"/>
</dbReference>
<dbReference type="PROSITE" id="PS51450">
    <property type="entry name" value="LRR"/>
    <property type="match status" value="2"/>
</dbReference>
<evidence type="ECO:0000256" key="4">
    <source>
        <dbReference type="SAM" id="MobiDB-lite"/>
    </source>
</evidence>
<dbReference type="GO" id="GO:0031102">
    <property type="term" value="P:neuron projection regeneration"/>
    <property type="evidence" value="ECO:0007669"/>
    <property type="project" value="TreeGrafter"/>
</dbReference>
<dbReference type="STRING" id="113540.ENSSFOP00015069208"/>
<dbReference type="PANTHER" id="PTHR47114:SF3">
    <property type="entry name" value="LEUCINE-RICH ALPHA-2-GLYCOPROTEIN-LIKE"/>
    <property type="match status" value="1"/>
</dbReference>
<keyword evidence="3" id="KW-0677">Repeat</keyword>
<comment type="caution">
    <text evidence="6">The sequence shown here is derived from an EMBL/GenBank/DDBJ whole genome shotgun (WGS) entry which is preliminary data.</text>
</comment>
<dbReference type="Gene3D" id="3.80.10.10">
    <property type="entry name" value="Ribonuclease Inhibitor"/>
    <property type="match status" value="2"/>
</dbReference>
<keyword evidence="6" id="KW-0812">Transmembrane</keyword>
<dbReference type="SMART" id="SM00082">
    <property type="entry name" value="LRRCT"/>
    <property type="match status" value="1"/>
</dbReference>
<gene>
    <name evidence="6" type="ORF">Z043_112350</name>
</gene>
<dbReference type="PANTHER" id="PTHR47114">
    <property type="match status" value="1"/>
</dbReference>
<evidence type="ECO:0000313" key="7">
    <source>
        <dbReference type="Proteomes" id="UP000034805"/>
    </source>
</evidence>
<dbReference type="SMART" id="SM00369">
    <property type="entry name" value="LRR_TYP"/>
    <property type="match status" value="5"/>
</dbReference>
<evidence type="ECO:0000256" key="2">
    <source>
        <dbReference type="ARBA" id="ARBA00022729"/>
    </source>
</evidence>
<evidence type="ECO:0000259" key="5">
    <source>
        <dbReference type="SMART" id="SM00082"/>
    </source>
</evidence>
<organism evidence="6 7">
    <name type="scientific">Scleropages formosus</name>
    <name type="common">Asian bonytongue</name>
    <name type="synonym">Osteoglossum formosum</name>
    <dbReference type="NCBI Taxonomy" id="113540"/>
    <lineage>
        <taxon>Eukaryota</taxon>
        <taxon>Metazoa</taxon>
        <taxon>Chordata</taxon>
        <taxon>Craniata</taxon>
        <taxon>Vertebrata</taxon>
        <taxon>Euteleostomi</taxon>
        <taxon>Actinopterygii</taxon>
        <taxon>Neopterygii</taxon>
        <taxon>Teleostei</taxon>
        <taxon>Osteoglossocephala</taxon>
        <taxon>Osteoglossomorpha</taxon>
        <taxon>Osteoglossiformes</taxon>
        <taxon>Osteoglossidae</taxon>
        <taxon>Scleropages</taxon>
    </lineage>
</organism>
<accession>A0A0P7X4K1</accession>
<dbReference type="InterPro" id="IPR001611">
    <property type="entry name" value="Leu-rich_rpt"/>
</dbReference>
<evidence type="ECO:0000256" key="3">
    <source>
        <dbReference type="ARBA" id="ARBA00022737"/>
    </source>
</evidence>
<dbReference type="EMBL" id="JARO02004211">
    <property type="protein sequence ID" value="KPP68932.1"/>
    <property type="molecule type" value="Genomic_DNA"/>
</dbReference>
<dbReference type="InterPro" id="IPR000483">
    <property type="entry name" value="Cys-rich_flank_reg_C"/>
</dbReference>
<keyword evidence="6" id="KW-0472">Membrane</keyword>
<feature type="region of interest" description="Disordered" evidence="4">
    <location>
        <begin position="319"/>
        <end position="382"/>
    </location>
</feature>